<keyword evidence="2" id="KW-0418">Kinase</keyword>
<sequence length="138" mass="14661">MRGAAAGVVVEAMVALVLARAALEKFGGDSLPRPGQCRAYLRSVAQREPVSDPPERPGMAPGRCWSGARLGKSTIAPAGQGARGGDARHRRRDRAAHGRKVADIFAATVKKSSAASKSRWCARRWPSTTASSRWAAVR</sequence>
<name>X8DEJ1_MYCXE</name>
<evidence type="ECO:0000256" key="1">
    <source>
        <dbReference type="SAM" id="MobiDB-lite"/>
    </source>
</evidence>
<reference evidence="2" key="1">
    <citation type="submission" date="2014-01" db="EMBL/GenBank/DDBJ databases">
        <authorList>
            <person name="Brown-Elliot B."/>
            <person name="Wallace R."/>
            <person name="Lenaerts A."/>
            <person name="Ordway D."/>
            <person name="DeGroote M.A."/>
            <person name="Parker T."/>
            <person name="Sizemore C."/>
            <person name="Tallon L.J."/>
            <person name="Sadzewicz L.K."/>
            <person name="Sengamalay N."/>
            <person name="Fraser C.M."/>
            <person name="Hine E."/>
            <person name="Shefchek K.A."/>
            <person name="Das S.P."/>
            <person name="Tettelin H."/>
        </authorList>
    </citation>
    <scope>NUCLEOTIDE SEQUENCE [LARGE SCALE GENOMIC DNA]</scope>
    <source>
        <strain evidence="2">4042</strain>
    </source>
</reference>
<organism evidence="2">
    <name type="scientific">Mycobacterium xenopi 4042</name>
    <dbReference type="NCBI Taxonomy" id="1299334"/>
    <lineage>
        <taxon>Bacteria</taxon>
        <taxon>Bacillati</taxon>
        <taxon>Actinomycetota</taxon>
        <taxon>Actinomycetes</taxon>
        <taxon>Mycobacteriales</taxon>
        <taxon>Mycobacteriaceae</taxon>
        <taxon>Mycobacterium</taxon>
    </lineage>
</organism>
<dbReference type="PATRIC" id="fig|1299334.3.peg.2093"/>
<dbReference type="Gene3D" id="3.60.150.10">
    <property type="entry name" value="Chorismate synthase AroC"/>
    <property type="match status" value="1"/>
</dbReference>
<dbReference type="GO" id="GO:0016301">
    <property type="term" value="F:kinase activity"/>
    <property type="evidence" value="ECO:0007669"/>
    <property type="project" value="UniProtKB-KW"/>
</dbReference>
<feature type="region of interest" description="Disordered" evidence="1">
    <location>
        <begin position="46"/>
        <end position="99"/>
    </location>
</feature>
<dbReference type="InterPro" id="IPR035904">
    <property type="entry name" value="Chorismate_synth_AroC_sf"/>
</dbReference>
<dbReference type="EMBL" id="JAOB01000024">
    <property type="protein sequence ID" value="EUA65890.1"/>
    <property type="molecule type" value="Genomic_DNA"/>
</dbReference>
<keyword evidence="2" id="KW-0808">Transferase</keyword>
<protein>
    <submittedName>
        <fullName evidence="2">Putative shikimate kinase</fullName>
    </submittedName>
</protein>
<feature type="compositionally biased region" description="Basic residues" evidence="1">
    <location>
        <begin position="88"/>
        <end position="99"/>
    </location>
</feature>
<evidence type="ECO:0000313" key="2">
    <source>
        <dbReference type="EMBL" id="EUA65890.1"/>
    </source>
</evidence>
<dbReference type="AlphaFoldDB" id="X8DEJ1"/>
<gene>
    <name evidence="2" type="ORF">I553_10190</name>
</gene>
<accession>X8DEJ1</accession>
<proteinExistence type="predicted"/>
<comment type="caution">
    <text evidence="2">The sequence shown here is derived from an EMBL/GenBank/DDBJ whole genome shotgun (WGS) entry which is preliminary data.</text>
</comment>